<evidence type="ECO:0000256" key="1">
    <source>
        <dbReference type="ARBA" id="ARBA00023015"/>
    </source>
</evidence>
<organism evidence="5 6">
    <name type="scientific">Amycolatopsis pigmentata</name>
    <dbReference type="NCBI Taxonomy" id="450801"/>
    <lineage>
        <taxon>Bacteria</taxon>
        <taxon>Bacillati</taxon>
        <taxon>Actinomycetota</taxon>
        <taxon>Actinomycetes</taxon>
        <taxon>Pseudonocardiales</taxon>
        <taxon>Pseudonocardiaceae</taxon>
        <taxon>Amycolatopsis</taxon>
    </lineage>
</organism>
<dbReference type="Gene3D" id="3.40.50.2300">
    <property type="match status" value="1"/>
</dbReference>
<dbReference type="SUPFAM" id="SSF46894">
    <property type="entry name" value="C-terminal effector domain of the bipartite response regulators"/>
    <property type="match status" value="1"/>
</dbReference>
<dbReference type="EMBL" id="JBHUKR010000020">
    <property type="protein sequence ID" value="MFD2420676.1"/>
    <property type="molecule type" value="Genomic_DNA"/>
</dbReference>
<keyword evidence="1" id="KW-0805">Transcription regulation</keyword>
<name>A0ABW5G0M2_9PSEU</name>
<evidence type="ECO:0000259" key="4">
    <source>
        <dbReference type="PROSITE" id="PS50043"/>
    </source>
</evidence>
<sequence length="213" mass="22271">MKPVRVFVQSSDPIKRAGVVALLSGTREVELLPTAERADADVIVLAENAFTTPTLAPVTEIRAGSAHPEGPPPCLIVTDRFDENDTLAAVQSGVVGVLPSVYATQKGLVSAVVAAAAGSAVLPRQLQSALLDQLRKLRSEVLEPNGLTLSGLGSRELDALRLVAEGLRTDEIAVKLSYSEGTVKSVLYGAIKRLGLANRTHAVAYAIRTGALG</sequence>
<accession>A0ABW5G0M2</accession>
<proteinExistence type="predicted"/>
<dbReference type="PANTHER" id="PTHR43214:SF24">
    <property type="entry name" value="TRANSCRIPTIONAL REGULATORY PROTEIN NARL-RELATED"/>
    <property type="match status" value="1"/>
</dbReference>
<keyword evidence="2" id="KW-0238">DNA-binding</keyword>
<dbReference type="PRINTS" id="PR00038">
    <property type="entry name" value="HTHLUXR"/>
</dbReference>
<reference evidence="6" key="1">
    <citation type="journal article" date="2019" name="Int. J. Syst. Evol. Microbiol.">
        <title>The Global Catalogue of Microorganisms (GCM) 10K type strain sequencing project: providing services to taxonomists for standard genome sequencing and annotation.</title>
        <authorList>
            <consortium name="The Broad Institute Genomics Platform"/>
            <consortium name="The Broad Institute Genome Sequencing Center for Infectious Disease"/>
            <person name="Wu L."/>
            <person name="Ma J."/>
        </authorList>
    </citation>
    <scope>NUCLEOTIDE SEQUENCE [LARGE SCALE GENOMIC DNA]</scope>
    <source>
        <strain evidence="6">CGMCC 4.7645</strain>
    </source>
</reference>
<feature type="domain" description="HTH luxR-type" evidence="4">
    <location>
        <begin position="145"/>
        <end position="210"/>
    </location>
</feature>
<dbReference type="PROSITE" id="PS50043">
    <property type="entry name" value="HTH_LUXR_2"/>
    <property type="match status" value="1"/>
</dbReference>
<dbReference type="RefSeq" id="WP_378268857.1">
    <property type="nucleotide sequence ID" value="NZ_JBHUKR010000020.1"/>
</dbReference>
<dbReference type="InterPro" id="IPR039420">
    <property type="entry name" value="WalR-like"/>
</dbReference>
<gene>
    <name evidence="5" type="ORF">ACFSXZ_30545</name>
</gene>
<dbReference type="InterPro" id="IPR000792">
    <property type="entry name" value="Tscrpt_reg_LuxR_C"/>
</dbReference>
<evidence type="ECO:0000256" key="2">
    <source>
        <dbReference type="ARBA" id="ARBA00023125"/>
    </source>
</evidence>
<dbReference type="CDD" id="cd06170">
    <property type="entry name" value="LuxR_C_like"/>
    <property type="match status" value="1"/>
</dbReference>
<keyword evidence="3" id="KW-0804">Transcription</keyword>
<comment type="caution">
    <text evidence="5">The sequence shown here is derived from an EMBL/GenBank/DDBJ whole genome shotgun (WGS) entry which is preliminary data.</text>
</comment>
<dbReference type="InterPro" id="IPR016032">
    <property type="entry name" value="Sig_transdc_resp-reg_C-effctor"/>
</dbReference>
<evidence type="ECO:0000313" key="5">
    <source>
        <dbReference type="EMBL" id="MFD2420676.1"/>
    </source>
</evidence>
<evidence type="ECO:0000256" key="3">
    <source>
        <dbReference type="ARBA" id="ARBA00023163"/>
    </source>
</evidence>
<dbReference type="PANTHER" id="PTHR43214">
    <property type="entry name" value="TWO-COMPONENT RESPONSE REGULATOR"/>
    <property type="match status" value="1"/>
</dbReference>
<dbReference type="Proteomes" id="UP001597417">
    <property type="component" value="Unassembled WGS sequence"/>
</dbReference>
<dbReference type="SMART" id="SM00421">
    <property type="entry name" value="HTH_LUXR"/>
    <property type="match status" value="1"/>
</dbReference>
<protein>
    <submittedName>
        <fullName evidence="5">Response regulator transcription factor</fullName>
    </submittedName>
</protein>
<dbReference type="Pfam" id="PF00196">
    <property type="entry name" value="GerE"/>
    <property type="match status" value="1"/>
</dbReference>
<keyword evidence="6" id="KW-1185">Reference proteome</keyword>
<evidence type="ECO:0000313" key="6">
    <source>
        <dbReference type="Proteomes" id="UP001597417"/>
    </source>
</evidence>